<feature type="region of interest" description="Disordered" evidence="1">
    <location>
        <begin position="1"/>
        <end position="49"/>
    </location>
</feature>
<reference evidence="2 3" key="1">
    <citation type="submission" date="2021-03" db="EMBL/GenBank/DDBJ databases">
        <title>Sequencing the genomes of 1000 actinobacteria strains.</title>
        <authorList>
            <person name="Klenk H.-P."/>
        </authorList>
    </citation>
    <scope>NUCLEOTIDE SEQUENCE [LARGE SCALE GENOMIC DNA]</scope>
    <source>
        <strain evidence="2 3">DSM 18824</strain>
    </source>
</reference>
<dbReference type="EMBL" id="JAGINT010000002">
    <property type="protein sequence ID" value="MBP2356426.1"/>
    <property type="molecule type" value="Genomic_DNA"/>
</dbReference>
<dbReference type="Proteomes" id="UP000755585">
    <property type="component" value="Unassembled WGS sequence"/>
</dbReference>
<sequence>MDRQSDLAAEGEPEKEFNPGIPARLPRKTAAGGALTTGHPTYTDFGHPR</sequence>
<organism evidence="2 3">
    <name type="scientific">Kribbella aluminosa</name>
    <dbReference type="NCBI Taxonomy" id="416017"/>
    <lineage>
        <taxon>Bacteria</taxon>
        <taxon>Bacillati</taxon>
        <taxon>Actinomycetota</taxon>
        <taxon>Actinomycetes</taxon>
        <taxon>Propionibacteriales</taxon>
        <taxon>Kribbellaceae</taxon>
        <taxon>Kribbella</taxon>
    </lineage>
</organism>
<comment type="caution">
    <text evidence="2">The sequence shown here is derived from an EMBL/GenBank/DDBJ whole genome shotgun (WGS) entry which is preliminary data.</text>
</comment>
<evidence type="ECO:0000313" key="3">
    <source>
        <dbReference type="Proteomes" id="UP000755585"/>
    </source>
</evidence>
<proteinExistence type="predicted"/>
<name>A0ABS4UY10_9ACTN</name>
<gene>
    <name evidence="2" type="ORF">JOF29_007536</name>
</gene>
<accession>A0ABS4UY10</accession>
<keyword evidence="3" id="KW-1185">Reference proteome</keyword>
<dbReference type="RefSeq" id="WP_209698944.1">
    <property type="nucleotide sequence ID" value="NZ_BAAAVU010000024.1"/>
</dbReference>
<evidence type="ECO:0000313" key="2">
    <source>
        <dbReference type="EMBL" id="MBP2356426.1"/>
    </source>
</evidence>
<evidence type="ECO:0000256" key="1">
    <source>
        <dbReference type="SAM" id="MobiDB-lite"/>
    </source>
</evidence>
<protein>
    <submittedName>
        <fullName evidence="2">Uncharacterized protein</fullName>
    </submittedName>
</protein>